<sequence length="357" mass="38306">MNRHLKFLAAPILALALGLAACGGGSTTDGAGKDLADKSSPYLADAQKEGAVTWYTAHYDSETAETVKSLFEEAYPKIKVSLYRQTAQRIYQRYSQEEDAGQPSADLLGITEMGIVAGLAKDGKLLPFKPRKDLNRISAYSAYDDPAGYYHIGAVGNNIISYNTDQVKPEDAPKNWSDLLDPKWKGKIATGNPGASGYVGTWATQMYLMFGDQYLVNLQKQDVLVGQSVTDTIPRVAGGERAVGVSSDQTVAQAIKDGSPIAMVYPEDGAVIMPCPNAIPKSAKHPAAAKLLAEFILSKGVQKYLAENASLLPVIEGVNPPKNLDGAKTADYIRPELPALESTVPVVIKRWQALFGA</sequence>
<feature type="signal peptide" evidence="2">
    <location>
        <begin position="1"/>
        <end position="23"/>
    </location>
</feature>
<proteinExistence type="predicted"/>
<gene>
    <name evidence="3" type="ORF">CLV47_1259</name>
</gene>
<dbReference type="Pfam" id="PF13343">
    <property type="entry name" value="SBP_bac_6"/>
    <property type="match status" value="1"/>
</dbReference>
<dbReference type="RefSeq" id="WP_106350892.1">
    <property type="nucleotide sequence ID" value="NZ_PVUE01000025.1"/>
</dbReference>
<dbReference type="EMBL" id="PVUE01000025">
    <property type="protein sequence ID" value="PRZ33553.1"/>
    <property type="molecule type" value="Genomic_DNA"/>
</dbReference>
<dbReference type="PIRSF" id="PIRSF002825">
    <property type="entry name" value="CfbpA"/>
    <property type="match status" value="1"/>
</dbReference>
<dbReference type="InterPro" id="IPR026045">
    <property type="entry name" value="Ferric-bd"/>
</dbReference>
<dbReference type="SUPFAM" id="SSF53850">
    <property type="entry name" value="Periplasmic binding protein-like II"/>
    <property type="match status" value="1"/>
</dbReference>
<organism evidence="3 4">
    <name type="scientific">Antricoccus suffuscus</name>
    <dbReference type="NCBI Taxonomy" id="1629062"/>
    <lineage>
        <taxon>Bacteria</taxon>
        <taxon>Bacillati</taxon>
        <taxon>Actinomycetota</taxon>
        <taxon>Actinomycetes</taxon>
        <taxon>Geodermatophilales</taxon>
        <taxon>Antricoccaceae</taxon>
        <taxon>Antricoccus</taxon>
    </lineage>
</organism>
<evidence type="ECO:0000256" key="2">
    <source>
        <dbReference type="SAM" id="SignalP"/>
    </source>
</evidence>
<dbReference type="OrthoDB" id="366726at2"/>
<dbReference type="PANTHER" id="PTHR30006:SF24">
    <property type="entry name" value="SLL0237 PROTEIN"/>
    <property type="match status" value="1"/>
</dbReference>
<evidence type="ECO:0000313" key="3">
    <source>
        <dbReference type="EMBL" id="PRZ33553.1"/>
    </source>
</evidence>
<dbReference type="Gene3D" id="3.40.190.10">
    <property type="entry name" value="Periplasmic binding protein-like II"/>
    <property type="match status" value="2"/>
</dbReference>
<protein>
    <submittedName>
        <fullName evidence="3">Iron(III) transport system substrate-binding protein</fullName>
    </submittedName>
</protein>
<keyword evidence="1 2" id="KW-0732">Signal</keyword>
<name>A0A2T0ZB32_9ACTN</name>
<reference evidence="3 4" key="1">
    <citation type="submission" date="2018-03" db="EMBL/GenBank/DDBJ databases">
        <title>Genomic Encyclopedia of Archaeal and Bacterial Type Strains, Phase II (KMG-II): from individual species to whole genera.</title>
        <authorList>
            <person name="Goeker M."/>
        </authorList>
    </citation>
    <scope>NUCLEOTIDE SEQUENCE [LARGE SCALE GENOMIC DNA]</scope>
    <source>
        <strain evidence="3 4">DSM 100065</strain>
    </source>
</reference>
<comment type="caution">
    <text evidence="3">The sequence shown here is derived from an EMBL/GenBank/DDBJ whole genome shotgun (WGS) entry which is preliminary data.</text>
</comment>
<keyword evidence="4" id="KW-1185">Reference proteome</keyword>
<dbReference type="PANTHER" id="PTHR30006">
    <property type="entry name" value="THIAMINE-BINDING PERIPLASMIC PROTEIN-RELATED"/>
    <property type="match status" value="1"/>
</dbReference>
<dbReference type="Proteomes" id="UP000237752">
    <property type="component" value="Unassembled WGS sequence"/>
</dbReference>
<dbReference type="PROSITE" id="PS51257">
    <property type="entry name" value="PROKAR_LIPOPROTEIN"/>
    <property type="match status" value="1"/>
</dbReference>
<evidence type="ECO:0000313" key="4">
    <source>
        <dbReference type="Proteomes" id="UP000237752"/>
    </source>
</evidence>
<feature type="chain" id="PRO_5038882410" evidence="2">
    <location>
        <begin position="24"/>
        <end position="357"/>
    </location>
</feature>
<accession>A0A2T0ZB32</accession>
<evidence type="ECO:0000256" key="1">
    <source>
        <dbReference type="ARBA" id="ARBA00022729"/>
    </source>
</evidence>
<dbReference type="AlphaFoldDB" id="A0A2T0ZB32"/>